<dbReference type="InterPro" id="IPR042173">
    <property type="entry name" value="RNase_J_2"/>
</dbReference>
<dbReference type="RefSeq" id="WP_302049015.1">
    <property type="nucleotide sequence ID" value="NZ_JAMJEV010000010.1"/>
</dbReference>
<feature type="domain" description="Metallo-beta-lactamase" evidence="10">
    <location>
        <begin position="19"/>
        <end position="213"/>
    </location>
</feature>
<dbReference type="Gene3D" id="3.40.50.10710">
    <property type="entry name" value="Metallo-hydrolase/oxidoreductase"/>
    <property type="match status" value="1"/>
</dbReference>
<evidence type="ECO:0000313" key="12">
    <source>
        <dbReference type="Proteomes" id="UP001176021"/>
    </source>
</evidence>
<dbReference type="InterPro" id="IPR001587">
    <property type="entry name" value="RNase_J_CS"/>
</dbReference>
<comment type="function">
    <text evidence="9">An RNase that has 5'-3' exonuclease and possibly endonuclease activity. Involved in maturation of rRNA and in some organisms also mRNA maturation and/or decay.</text>
</comment>
<dbReference type="CDD" id="cd07714">
    <property type="entry name" value="RNaseJ_MBL-fold"/>
    <property type="match status" value="1"/>
</dbReference>
<evidence type="ECO:0000256" key="5">
    <source>
        <dbReference type="ARBA" id="ARBA00022801"/>
    </source>
</evidence>
<comment type="subcellular location">
    <subcellularLocation>
        <location evidence="9">Cytoplasm</location>
    </subcellularLocation>
</comment>
<evidence type="ECO:0000256" key="4">
    <source>
        <dbReference type="ARBA" id="ARBA00022759"/>
    </source>
</evidence>
<dbReference type="NCBIfam" id="TIGR00649">
    <property type="entry name" value="MG423"/>
    <property type="match status" value="1"/>
</dbReference>
<evidence type="ECO:0000256" key="2">
    <source>
        <dbReference type="ARBA" id="ARBA00022722"/>
    </source>
</evidence>
<keyword evidence="12" id="KW-1185">Reference proteome</keyword>
<dbReference type="Proteomes" id="UP001176021">
    <property type="component" value="Unassembled WGS sequence"/>
</dbReference>
<keyword evidence="9" id="KW-0698">rRNA processing</keyword>
<dbReference type="InterPro" id="IPR055132">
    <property type="entry name" value="RNase_J_b_CASP"/>
</dbReference>
<comment type="similarity">
    <text evidence="9">Belongs to the metallo-beta-lactamase superfamily. RNA-metabolizing metallo-beta-lactamase-like family. Bacterial RNase J subfamily.</text>
</comment>
<keyword evidence="6" id="KW-0862">Zinc</keyword>
<comment type="caution">
    <text evidence="11">The sequence shown here is derived from an EMBL/GenBank/DDBJ whole genome shotgun (WGS) entry which is preliminary data.</text>
</comment>
<keyword evidence="4 9" id="KW-0255">Endonuclease</keyword>
<evidence type="ECO:0000256" key="6">
    <source>
        <dbReference type="ARBA" id="ARBA00022833"/>
    </source>
</evidence>
<reference evidence="11" key="1">
    <citation type="submission" date="2022-05" db="EMBL/GenBank/DDBJ databases">
        <title>Expanded diversity of anoxic marine methylotrophy in a Black Sea sulfate reducing microorganism.</title>
        <authorList>
            <person name="Fischer P.Q."/>
            <person name="Stams A.J.M."/>
            <person name="Villanueva L."/>
            <person name="Sousa D.Z."/>
        </authorList>
    </citation>
    <scope>NUCLEOTIDE SEQUENCE</scope>
    <source>
        <strain evidence="11">P130</strain>
    </source>
</reference>
<evidence type="ECO:0000256" key="9">
    <source>
        <dbReference type="HAMAP-Rule" id="MF_01491"/>
    </source>
</evidence>
<dbReference type="InterPro" id="IPR030854">
    <property type="entry name" value="RNase_J_bac"/>
</dbReference>
<evidence type="ECO:0000256" key="8">
    <source>
        <dbReference type="ARBA" id="ARBA00022884"/>
    </source>
</evidence>
<keyword evidence="1 9" id="KW-0963">Cytoplasm</keyword>
<keyword evidence="2 9" id="KW-0540">Nuclease</keyword>
<dbReference type="InterPro" id="IPR036866">
    <property type="entry name" value="RibonucZ/Hydroxyglut_hydro"/>
</dbReference>
<dbReference type="EMBL" id="JAMJEV010000010">
    <property type="protein sequence ID" value="MDO0823853.1"/>
    <property type="molecule type" value="Genomic_DNA"/>
</dbReference>
<evidence type="ECO:0000256" key="1">
    <source>
        <dbReference type="ARBA" id="ARBA00022490"/>
    </source>
</evidence>
<dbReference type="Pfam" id="PF00753">
    <property type="entry name" value="Lactamase_B"/>
    <property type="match status" value="1"/>
</dbReference>
<dbReference type="InterPro" id="IPR004613">
    <property type="entry name" value="RNase_J"/>
</dbReference>
<gene>
    <name evidence="9" type="primary">rnj</name>
    <name evidence="11" type="ORF">M8H41_13455</name>
</gene>
<dbReference type="EC" id="3.1.-.-" evidence="9"/>
<dbReference type="HAMAP" id="MF_01491">
    <property type="entry name" value="RNase_J_bact"/>
    <property type="match status" value="1"/>
</dbReference>
<keyword evidence="3" id="KW-0479">Metal-binding</keyword>
<evidence type="ECO:0000259" key="10">
    <source>
        <dbReference type="SMART" id="SM00849"/>
    </source>
</evidence>
<dbReference type="SMART" id="SM00849">
    <property type="entry name" value="Lactamase_B"/>
    <property type="match status" value="1"/>
</dbReference>
<dbReference type="PIRSF" id="PIRSF004803">
    <property type="entry name" value="RnjA"/>
    <property type="match status" value="1"/>
</dbReference>
<organism evidence="11 12">
    <name type="scientific">Desulfosporosinus nitroreducens</name>
    <dbReference type="NCBI Taxonomy" id="2018668"/>
    <lineage>
        <taxon>Bacteria</taxon>
        <taxon>Bacillati</taxon>
        <taxon>Bacillota</taxon>
        <taxon>Clostridia</taxon>
        <taxon>Eubacteriales</taxon>
        <taxon>Desulfitobacteriaceae</taxon>
        <taxon>Desulfosporosinus</taxon>
    </lineage>
</organism>
<dbReference type="Gene3D" id="3.60.15.10">
    <property type="entry name" value="Ribonuclease Z/Hydroxyacylglutathione hydrolase-like"/>
    <property type="match status" value="1"/>
</dbReference>
<dbReference type="Pfam" id="PF17770">
    <property type="entry name" value="RNase_J_C"/>
    <property type="match status" value="1"/>
</dbReference>
<dbReference type="Pfam" id="PF22505">
    <property type="entry name" value="RNase_J_b_CASP"/>
    <property type="match status" value="1"/>
</dbReference>
<dbReference type="PROSITE" id="PS01292">
    <property type="entry name" value="UPF0036"/>
    <property type="match status" value="1"/>
</dbReference>
<dbReference type="Gene3D" id="3.10.20.580">
    <property type="match status" value="1"/>
</dbReference>
<proteinExistence type="inferred from homology"/>
<sequence>MPKESKLQIIPLGGLGEIGKNTTAIRYNNQILIIDAGLAFPDEDMYGVDLVIPDYTYLIENKDLILGILITHGHEDHIGGLPYLLRHFNVPIFGTRLAIGLVQYKLTEAKLGQITTQVIQPGETIKLGSFAIDFINGSHSIPGSVGLALHSPLGTIIHSGDFKLDHTPVSGEVLDIHKFSELGDKGVLCLLSDSTNVERPGFTKSERLVGENIDKAFAGAEGRVIFASFASNVNRLQQAITAAFKYHRKVAAVGRSMVNVVSIAAELGYLHVPEDTLIDVDEAMCLPSNQVCILTTGSQGEPMAALTRMANHNHRQISIYPGDTVILSASPIPGNEKAVSRNIDQLFKLGAKVIYESLSGMHVSGHASQEELKLMLSMVKPKYFIPVHGEYRMLMKHAELAVQVGIPRENIFVAEIGNVIEFTRHGAKLANNVTAGRVFIDGLGIGDIGSSVMKERSLLSQDGILIIILAFDSATNTILTGPDVVTRGFVYVRESNAILDEVKAITRETIARSIQNGIHETNLLQNRVRDAVSRHLYAKTKRRPMVIPIFQEV</sequence>
<evidence type="ECO:0000256" key="3">
    <source>
        <dbReference type="ARBA" id="ARBA00022723"/>
    </source>
</evidence>
<feature type="binding site" evidence="9">
    <location>
        <begin position="362"/>
        <end position="366"/>
    </location>
    <ligand>
        <name>substrate</name>
    </ligand>
</feature>
<keyword evidence="5 9" id="KW-0378">Hydrolase</keyword>
<dbReference type="PANTHER" id="PTHR43694:SF1">
    <property type="entry name" value="RIBONUCLEASE J"/>
    <property type="match status" value="1"/>
</dbReference>
<name>A0ABT8QR67_9FIRM</name>
<protein>
    <recommendedName>
        <fullName evidence="9">Ribonuclease J</fullName>
        <shortName evidence="9">RNase J</shortName>
        <ecNumber evidence="9">3.1.-.-</ecNumber>
    </recommendedName>
</protein>
<keyword evidence="7 9" id="KW-0269">Exonuclease</keyword>
<dbReference type="Pfam" id="PF07521">
    <property type="entry name" value="RMMBL"/>
    <property type="match status" value="1"/>
</dbReference>
<comment type="subunit">
    <text evidence="9">Homodimer, may be a subunit of the RNA degradosome.</text>
</comment>
<evidence type="ECO:0000313" key="11">
    <source>
        <dbReference type="EMBL" id="MDO0823853.1"/>
    </source>
</evidence>
<accession>A0ABT8QR67</accession>
<dbReference type="InterPro" id="IPR001279">
    <property type="entry name" value="Metallo-B-lactamas"/>
</dbReference>
<dbReference type="PANTHER" id="PTHR43694">
    <property type="entry name" value="RIBONUCLEASE J"/>
    <property type="match status" value="1"/>
</dbReference>
<evidence type="ECO:0000256" key="7">
    <source>
        <dbReference type="ARBA" id="ARBA00022839"/>
    </source>
</evidence>
<dbReference type="InterPro" id="IPR011108">
    <property type="entry name" value="RMMBL"/>
</dbReference>
<dbReference type="InterPro" id="IPR041636">
    <property type="entry name" value="RNase_J_C"/>
</dbReference>
<dbReference type="SUPFAM" id="SSF56281">
    <property type="entry name" value="Metallo-hydrolase/oxidoreductase"/>
    <property type="match status" value="1"/>
</dbReference>
<keyword evidence="8 9" id="KW-0694">RNA-binding</keyword>